<evidence type="ECO:0000313" key="4">
    <source>
        <dbReference type="EMBL" id="KAK2997624.1"/>
    </source>
</evidence>
<dbReference type="Pfam" id="PF25597">
    <property type="entry name" value="SH3_retrovirus"/>
    <property type="match status" value="1"/>
</dbReference>
<dbReference type="SUPFAM" id="SSF57756">
    <property type="entry name" value="Retrovirus zinc finger-like domains"/>
    <property type="match status" value="1"/>
</dbReference>
<feature type="region of interest" description="Disordered" evidence="2">
    <location>
        <begin position="254"/>
        <end position="275"/>
    </location>
</feature>
<keyword evidence="1" id="KW-0862">Zinc</keyword>
<dbReference type="InterPro" id="IPR036875">
    <property type="entry name" value="Znf_CCHC_sf"/>
</dbReference>
<dbReference type="GO" id="GO:0008270">
    <property type="term" value="F:zinc ion binding"/>
    <property type="evidence" value="ECO:0007669"/>
    <property type="project" value="UniProtKB-KW"/>
</dbReference>
<keyword evidence="1" id="KW-0863">Zinc-finger</keyword>
<evidence type="ECO:0000259" key="3">
    <source>
        <dbReference type="PROSITE" id="PS50158"/>
    </source>
</evidence>
<dbReference type="GO" id="GO:0003676">
    <property type="term" value="F:nucleic acid binding"/>
    <property type="evidence" value="ECO:0007669"/>
    <property type="project" value="InterPro"/>
</dbReference>
<dbReference type="InterPro" id="IPR001878">
    <property type="entry name" value="Znf_CCHC"/>
</dbReference>
<keyword evidence="5" id="KW-1185">Reference proteome</keyword>
<feature type="region of interest" description="Disordered" evidence="2">
    <location>
        <begin position="435"/>
        <end position="462"/>
    </location>
</feature>
<reference evidence="4" key="1">
    <citation type="submission" date="2022-12" db="EMBL/GenBank/DDBJ databases">
        <title>Draft genome assemblies for two species of Escallonia (Escalloniales).</title>
        <authorList>
            <person name="Chanderbali A."/>
            <person name="Dervinis C."/>
            <person name="Anghel I."/>
            <person name="Soltis D."/>
            <person name="Soltis P."/>
            <person name="Zapata F."/>
        </authorList>
    </citation>
    <scope>NUCLEOTIDE SEQUENCE</scope>
    <source>
        <strain evidence="4">UCBG64.0493</strain>
        <tissue evidence="4">Leaf</tissue>
    </source>
</reference>
<feature type="compositionally biased region" description="Basic and acidic residues" evidence="2">
    <location>
        <begin position="657"/>
        <end position="680"/>
    </location>
</feature>
<accession>A0AA88UXT2</accession>
<dbReference type="PROSITE" id="PS50158">
    <property type="entry name" value="ZF_CCHC"/>
    <property type="match status" value="1"/>
</dbReference>
<feature type="region of interest" description="Disordered" evidence="2">
    <location>
        <begin position="607"/>
        <end position="640"/>
    </location>
</feature>
<dbReference type="InterPro" id="IPR057670">
    <property type="entry name" value="SH3_retrovirus"/>
</dbReference>
<sequence length="702" mass="80238">MAERAKSGKAIEYLDNGDERSFNARTKDFGESEGFLVSSSSKHSRFFPYHNAFTLEIFSHEEPKSFTQAMKSPHWRDAMATEILALKQNKTWTLTPLPPHKTAIGCKWVFKLKYNSDGSIEHHKACLMAKGSPSLKASIIIKQMPPIAKLITEARKQDKKNEALANNHQGNDNRNGAKFTSGKSFILKSMLHTPVIRTNLVSAYLLTKEGFKQASKFDQFVLSKNDMCRNLKNNVVVNYMDVIFYEAKSKDSKGEETKVIKSSQPNQEASSSQPLNIPHNLLTLKIKNIEGANEQGNFLHPHPLLNHVKLNKSITLEVTEDAQMPNKTVAAFRNNWYQSLSSSFTHLGFTFEWEQWLKKWWKMQVEDYLYQKDLYLPLVGGKPEVMNASEWVILDRKALATERLSLTPRVAFNISKEKTTVAVMKALEKLYEKPFASNKNNRGRRPTRGRSKSRGKSKSKGKSIVCWNCNKEGHKKNDCMESKKKKGARGRQGDDEGANMKSSQSLNGGIPEEEWSGKPVNYSFLRVFGCIAYAHIDKEERKKLDFKSQKCVFIGYEGDEYGYRLWDCEDNKIIRSRDVIFDESQLYNHKLQEHGIKKKNKAYMELDEPEDGQVPRTENPEVLDETTDTEIRNGDQQKVPETLNLRRSSRERYEVNRYSQWDRSRTKSEEPTSEGLDKSKAASAFVISEESLWVLATAGSSC</sequence>
<name>A0AA88UXT2_9ASTE</name>
<evidence type="ECO:0000256" key="1">
    <source>
        <dbReference type="PROSITE-ProRule" id="PRU00047"/>
    </source>
</evidence>
<feature type="domain" description="CCHC-type" evidence="3">
    <location>
        <begin position="466"/>
        <end position="479"/>
    </location>
</feature>
<feature type="non-terminal residue" evidence="4">
    <location>
        <position position="1"/>
    </location>
</feature>
<dbReference type="Proteomes" id="UP001188597">
    <property type="component" value="Unassembled WGS sequence"/>
</dbReference>
<dbReference type="PANTHER" id="PTHR47592:SF27">
    <property type="entry name" value="OS08G0421700 PROTEIN"/>
    <property type="match status" value="1"/>
</dbReference>
<dbReference type="SMART" id="SM00343">
    <property type="entry name" value="ZnF_C2HC"/>
    <property type="match status" value="1"/>
</dbReference>
<feature type="region of interest" description="Disordered" evidence="2">
    <location>
        <begin position="476"/>
        <end position="512"/>
    </location>
</feature>
<protein>
    <recommendedName>
        <fullName evidence="3">CCHC-type domain-containing protein</fullName>
    </recommendedName>
</protein>
<dbReference type="Pfam" id="PF00098">
    <property type="entry name" value="zf-CCHC"/>
    <property type="match status" value="1"/>
</dbReference>
<feature type="region of interest" description="Disordered" evidence="2">
    <location>
        <begin position="657"/>
        <end position="681"/>
    </location>
</feature>
<evidence type="ECO:0000256" key="2">
    <source>
        <dbReference type="SAM" id="MobiDB-lite"/>
    </source>
</evidence>
<keyword evidence="1" id="KW-0479">Metal-binding</keyword>
<dbReference type="PANTHER" id="PTHR47592">
    <property type="entry name" value="PBF68 PROTEIN"/>
    <property type="match status" value="1"/>
</dbReference>
<gene>
    <name evidence="4" type="ORF">RJ639_025183</name>
</gene>
<dbReference type="AlphaFoldDB" id="A0AA88UXT2"/>
<proteinExistence type="predicted"/>
<dbReference type="EMBL" id="JAVXUP010004083">
    <property type="protein sequence ID" value="KAK2997624.1"/>
    <property type="molecule type" value="Genomic_DNA"/>
</dbReference>
<feature type="compositionally biased region" description="Polar residues" evidence="2">
    <location>
        <begin position="260"/>
        <end position="275"/>
    </location>
</feature>
<comment type="caution">
    <text evidence="4">The sequence shown here is derived from an EMBL/GenBank/DDBJ whole genome shotgun (WGS) entry which is preliminary data.</text>
</comment>
<evidence type="ECO:0000313" key="5">
    <source>
        <dbReference type="Proteomes" id="UP001188597"/>
    </source>
</evidence>
<organism evidence="4 5">
    <name type="scientific">Escallonia herrerae</name>
    <dbReference type="NCBI Taxonomy" id="1293975"/>
    <lineage>
        <taxon>Eukaryota</taxon>
        <taxon>Viridiplantae</taxon>
        <taxon>Streptophyta</taxon>
        <taxon>Embryophyta</taxon>
        <taxon>Tracheophyta</taxon>
        <taxon>Spermatophyta</taxon>
        <taxon>Magnoliopsida</taxon>
        <taxon>eudicotyledons</taxon>
        <taxon>Gunneridae</taxon>
        <taxon>Pentapetalae</taxon>
        <taxon>asterids</taxon>
        <taxon>campanulids</taxon>
        <taxon>Escalloniales</taxon>
        <taxon>Escalloniaceae</taxon>
        <taxon>Escallonia</taxon>
    </lineage>
</organism>
<feature type="compositionally biased region" description="Basic residues" evidence="2">
    <location>
        <begin position="441"/>
        <end position="461"/>
    </location>
</feature>